<accession>A0ABS7QXL9</accession>
<evidence type="ECO:0000313" key="5">
    <source>
        <dbReference type="EMBL" id="MBY8887961.1"/>
    </source>
</evidence>
<dbReference type="EMBL" id="JAINVZ010000020">
    <property type="protein sequence ID" value="MBY8887961.1"/>
    <property type="molecule type" value="Genomic_DNA"/>
</dbReference>
<keyword evidence="6" id="KW-1185">Reference proteome</keyword>
<sequence length="174" mass="18250">MALPRDYTGQACSLARALEVVGERWTLLVVRDAFFGVRRFGDFADHLGIPRAVLTDRLASLTAQDVLARVPGAGRRSEYELTAKGVSLWPVVRGLMAWGDDHYGEKGPRRVFLHAPDGGAVGPGGHCEGCGADVSPADVVVAPGPGLPPASPDDDPVTAALAAPHRLLTPLRAG</sequence>
<dbReference type="RefSeq" id="WP_222980701.1">
    <property type="nucleotide sequence ID" value="NZ_JAINVZ010000020.1"/>
</dbReference>
<dbReference type="PROSITE" id="PS51118">
    <property type="entry name" value="HTH_HXLR"/>
    <property type="match status" value="1"/>
</dbReference>
<name>A0ABS7QXL9_9ACTN</name>
<evidence type="ECO:0000256" key="3">
    <source>
        <dbReference type="ARBA" id="ARBA00023163"/>
    </source>
</evidence>
<dbReference type="Gene3D" id="1.10.10.10">
    <property type="entry name" value="Winged helix-like DNA-binding domain superfamily/Winged helix DNA-binding domain"/>
    <property type="match status" value="1"/>
</dbReference>
<reference evidence="5 6" key="1">
    <citation type="submission" date="2021-08" db="EMBL/GenBank/DDBJ databases">
        <title>Streptomyces sp. PTM05 isolated from lichen.</title>
        <authorList>
            <person name="Somphong A."/>
            <person name="Phongsopitanun W."/>
            <person name="Tanasupawat S."/>
        </authorList>
    </citation>
    <scope>NUCLEOTIDE SEQUENCE [LARGE SCALE GENOMIC DNA]</scope>
    <source>
        <strain evidence="5 6">Ptm05</strain>
    </source>
</reference>
<dbReference type="PANTHER" id="PTHR33204">
    <property type="entry name" value="TRANSCRIPTIONAL REGULATOR, MARR FAMILY"/>
    <property type="match status" value="1"/>
</dbReference>
<dbReference type="InterPro" id="IPR036390">
    <property type="entry name" value="WH_DNA-bd_sf"/>
</dbReference>
<protein>
    <submittedName>
        <fullName evidence="5">Helix-turn-helix transcriptional regulator</fullName>
    </submittedName>
</protein>
<dbReference type="InterPro" id="IPR036388">
    <property type="entry name" value="WH-like_DNA-bd_sf"/>
</dbReference>
<keyword evidence="3" id="KW-0804">Transcription</keyword>
<comment type="caution">
    <text evidence="5">The sequence shown here is derived from an EMBL/GenBank/DDBJ whole genome shotgun (WGS) entry which is preliminary data.</text>
</comment>
<dbReference type="Proteomes" id="UP001198565">
    <property type="component" value="Unassembled WGS sequence"/>
</dbReference>
<evidence type="ECO:0000256" key="1">
    <source>
        <dbReference type="ARBA" id="ARBA00023015"/>
    </source>
</evidence>
<keyword evidence="2" id="KW-0238">DNA-binding</keyword>
<gene>
    <name evidence="5" type="ORF">K7472_24425</name>
</gene>
<keyword evidence="1" id="KW-0805">Transcription regulation</keyword>
<evidence type="ECO:0000256" key="2">
    <source>
        <dbReference type="ARBA" id="ARBA00023125"/>
    </source>
</evidence>
<evidence type="ECO:0000313" key="6">
    <source>
        <dbReference type="Proteomes" id="UP001198565"/>
    </source>
</evidence>
<dbReference type="PANTHER" id="PTHR33204:SF18">
    <property type="entry name" value="TRANSCRIPTIONAL REGULATORY PROTEIN"/>
    <property type="match status" value="1"/>
</dbReference>
<dbReference type="Pfam" id="PF01638">
    <property type="entry name" value="HxlR"/>
    <property type="match status" value="1"/>
</dbReference>
<dbReference type="SUPFAM" id="SSF46785">
    <property type="entry name" value="Winged helix' DNA-binding domain"/>
    <property type="match status" value="1"/>
</dbReference>
<proteinExistence type="predicted"/>
<feature type="domain" description="HTH hxlR-type" evidence="4">
    <location>
        <begin position="12"/>
        <end position="107"/>
    </location>
</feature>
<organism evidence="5 6">
    <name type="scientific">Streptantibioticus parmotrematis</name>
    <dbReference type="NCBI Taxonomy" id="2873249"/>
    <lineage>
        <taxon>Bacteria</taxon>
        <taxon>Bacillati</taxon>
        <taxon>Actinomycetota</taxon>
        <taxon>Actinomycetes</taxon>
        <taxon>Kitasatosporales</taxon>
        <taxon>Streptomycetaceae</taxon>
        <taxon>Streptantibioticus</taxon>
    </lineage>
</organism>
<evidence type="ECO:0000259" key="4">
    <source>
        <dbReference type="PROSITE" id="PS51118"/>
    </source>
</evidence>
<dbReference type="InterPro" id="IPR002577">
    <property type="entry name" value="HTH_HxlR"/>
</dbReference>